<dbReference type="PROSITE" id="PS50949">
    <property type="entry name" value="HTH_GNTR"/>
    <property type="match status" value="1"/>
</dbReference>
<proteinExistence type="predicted"/>
<dbReference type="InterPro" id="IPR000524">
    <property type="entry name" value="Tscrpt_reg_HTH_GntR"/>
</dbReference>
<evidence type="ECO:0000313" key="6">
    <source>
        <dbReference type="Proteomes" id="UP001251374"/>
    </source>
</evidence>
<dbReference type="Gene3D" id="1.10.10.10">
    <property type="entry name" value="Winged helix-like DNA-binding domain superfamily/Winged helix DNA-binding domain"/>
    <property type="match status" value="1"/>
</dbReference>
<dbReference type="PRINTS" id="PR00035">
    <property type="entry name" value="HTHGNTR"/>
</dbReference>
<dbReference type="SUPFAM" id="SSF46785">
    <property type="entry name" value="Winged helix' DNA-binding domain"/>
    <property type="match status" value="1"/>
</dbReference>
<dbReference type="InterPro" id="IPR050679">
    <property type="entry name" value="Bact_HTH_transcr_reg"/>
</dbReference>
<protein>
    <submittedName>
        <fullName evidence="5">GntR family transcriptional regulator</fullName>
    </submittedName>
</protein>
<dbReference type="SMART" id="SM00866">
    <property type="entry name" value="UTRA"/>
    <property type="match status" value="1"/>
</dbReference>
<dbReference type="InterPro" id="IPR036390">
    <property type="entry name" value="WH_DNA-bd_sf"/>
</dbReference>
<dbReference type="RefSeq" id="WP_309720428.1">
    <property type="nucleotide sequence ID" value="NZ_JARWAM010000006.1"/>
</dbReference>
<comment type="caution">
    <text evidence="5">The sequence shown here is derived from an EMBL/GenBank/DDBJ whole genome shotgun (WGS) entry which is preliminary data.</text>
</comment>
<dbReference type="InterPro" id="IPR028978">
    <property type="entry name" value="Chorismate_lyase_/UTRA_dom_sf"/>
</dbReference>
<dbReference type="SUPFAM" id="SSF64288">
    <property type="entry name" value="Chorismate lyase-like"/>
    <property type="match status" value="1"/>
</dbReference>
<reference evidence="5 6" key="1">
    <citation type="submission" date="2023-04" db="EMBL/GenBank/DDBJ databases">
        <title>A long-awaited taxogenomic arrangement of the family Halomonadaceae.</title>
        <authorList>
            <person name="De La Haba R."/>
            <person name="Chuvochina M."/>
            <person name="Wittouck S."/>
            <person name="Arahal D.R."/>
            <person name="Sanchez-Porro C."/>
            <person name="Hugenholtz P."/>
            <person name="Ventosa A."/>
        </authorList>
    </citation>
    <scope>NUCLEOTIDE SEQUENCE [LARGE SCALE GENOMIC DNA]</scope>
    <source>
        <strain evidence="5 6">DSM 26770</strain>
    </source>
</reference>
<keyword evidence="1" id="KW-0805">Transcription regulation</keyword>
<name>A0ABU1HDN4_9GAMM</name>
<dbReference type="CDD" id="cd07377">
    <property type="entry name" value="WHTH_GntR"/>
    <property type="match status" value="1"/>
</dbReference>
<evidence type="ECO:0000259" key="4">
    <source>
        <dbReference type="PROSITE" id="PS50949"/>
    </source>
</evidence>
<feature type="domain" description="HTH gntR-type" evidence="4">
    <location>
        <begin position="2"/>
        <end position="70"/>
    </location>
</feature>
<evidence type="ECO:0000256" key="2">
    <source>
        <dbReference type="ARBA" id="ARBA00023125"/>
    </source>
</evidence>
<evidence type="ECO:0000256" key="3">
    <source>
        <dbReference type="ARBA" id="ARBA00023163"/>
    </source>
</evidence>
<dbReference type="InterPro" id="IPR036388">
    <property type="entry name" value="WH-like_DNA-bd_sf"/>
</dbReference>
<dbReference type="InterPro" id="IPR011663">
    <property type="entry name" value="UTRA"/>
</dbReference>
<keyword evidence="6" id="KW-1185">Reference proteome</keyword>
<dbReference type="Gene3D" id="3.40.1410.10">
    <property type="entry name" value="Chorismate lyase-like"/>
    <property type="match status" value="1"/>
</dbReference>
<gene>
    <name evidence="5" type="ORF">QC821_09945</name>
</gene>
<evidence type="ECO:0000313" key="5">
    <source>
        <dbReference type="EMBL" id="MDR5905593.1"/>
    </source>
</evidence>
<keyword evidence="2" id="KW-0238">DNA-binding</keyword>
<organism evidence="5 6">
    <name type="scientific">Franzmannia qiaohouensis</name>
    <dbReference type="NCBI Taxonomy" id="1329370"/>
    <lineage>
        <taxon>Bacteria</taxon>
        <taxon>Pseudomonadati</taxon>
        <taxon>Pseudomonadota</taxon>
        <taxon>Gammaproteobacteria</taxon>
        <taxon>Oceanospirillales</taxon>
        <taxon>Halomonadaceae</taxon>
        <taxon>Franzmannia</taxon>
    </lineage>
</organism>
<accession>A0ABU1HDN4</accession>
<dbReference type="EMBL" id="JARWAM010000006">
    <property type="protein sequence ID" value="MDR5905593.1"/>
    <property type="molecule type" value="Genomic_DNA"/>
</dbReference>
<evidence type="ECO:0000256" key="1">
    <source>
        <dbReference type="ARBA" id="ARBA00023015"/>
    </source>
</evidence>
<dbReference type="PANTHER" id="PTHR44846:SF1">
    <property type="entry name" value="MANNOSYL-D-GLYCERATE TRANSPORT_METABOLISM SYSTEM REPRESSOR MNGR-RELATED"/>
    <property type="match status" value="1"/>
</dbReference>
<dbReference type="PANTHER" id="PTHR44846">
    <property type="entry name" value="MANNOSYL-D-GLYCERATE TRANSPORT/METABOLISM SYSTEM REPRESSOR MNGR-RELATED"/>
    <property type="match status" value="1"/>
</dbReference>
<keyword evidence="3" id="KW-0804">Transcription</keyword>
<dbReference type="Pfam" id="PF00392">
    <property type="entry name" value="GntR"/>
    <property type="match status" value="1"/>
</dbReference>
<dbReference type="SMART" id="SM00345">
    <property type="entry name" value="HTH_GNTR"/>
    <property type="match status" value="1"/>
</dbReference>
<dbReference type="Pfam" id="PF07702">
    <property type="entry name" value="UTRA"/>
    <property type="match status" value="1"/>
</dbReference>
<sequence length="239" mass="26808">MKKRYTNVAQRIMQDIRSGGFQVGDPMPSEAELCAQFGVSRSTIRSALSQLQRLGLLERKQGAATRIKATEASPTYVHAMTASGDLLQFAGPSWRKVHGATYIVADEALAEQLDQRPGRRWVRISQTRHVESQQAPVGWTDVYLCERYADIVDEIPEYSGLIYALLEERHPVLVHEIRQAVSAVPVPEHLADELEVAAGDHALELTRHYLDAEGESLIVAISILPAQHYRYEIRLKRQG</sequence>
<dbReference type="Proteomes" id="UP001251374">
    <property type="component" value="Unassembled WGS sequence"/>
</dbReference>